<dbReference type="EMBL" id="CP002801">
    <property type="protein sequence ID" value="AEH08706.1"/>
    <property type="molecule type" value="Genomic_DNA"/>
</dbReference>
<dbReference type="KEGG" id="fsy:FsymDg_1216"/>
<dbReference type="KEGG" id="fsy:FsymDg_1252"/>
<sequence length="478" mass="50755">MSDGPPASPPVPSYDELAALVVSLRAQLVETAAALEQARVRIAELEAQVAKNSRNSAKPPSSDGLAKPPPKSLRKKTGRRPGGQGGHPGSTLRMLAEPDVRLRHEPGPCAGCGAGLAGRPVTRTERRQVFDLPELRPHVVEHQLIERECGCGTRTKAAAPAGVDAPVQYGPRVAAAVVYLYSGQFLSQERTATALAELVGIPISAGTVGAMTARAAAGLDGFRDTVRGLLAAADVIGADETGLRVAGKLHWVHCARTDKYTLIDCHATRGSGGIDALGVLPAFGGVVVHDAWAPYDSYTGATHQLCVAHVLRELQAVVDAAPTGTWCWAAQAGDALVALHRLAVDAATTGVTIDEQAPATQTRQLRHAAHIGISQTSPRGTKLMAARHALACRLVDREADYLRFTRDWRVPADNNGSERDIRMIKLRQKVSGCLRTLTGARQFCAIRSYLSTATKHSISLFDALVQLAEGRPWMPAIS</sequence>
<dbReference type="STRING" id="656024.FsymDg_1216"/>
<dbReference type="EMBL" id="CP002801">
    <property type="protein sequence ID" value="AEH10395.1"/>
    <property type="molecule type" value="Genomic_DNA"/>
</dbReference>
<gene>
    <name evidence="4" type="ordered locus">FsymDg_1216</name>
    <name evidence="5" type="ordered locus">FsymDg_1252</name>
    <name evidence="6" type="ordered locus">FsymDg_2088</name>
    <name evidence="7" type="ordered locus">FsymDg_2786</name>
    <name evidence="8" type="ordered locus">FsymDg_3083</name>
    <name evidence="9" type="ordered locus">FsymDg_3532</name>
</gene>
<evidence type="ECO:0000313" key="8">
    <source>
        <dbReference type="EMBL" id="AEH10395.1"/>
    </source>
</evidence>
<dbReference type="KEGG" id="fsy:FsymDg_3083"/>
<dbReference type="NCBIfam" id="NF033517">
    <property type="entry name" value="transpos_IS66"/>
    <property type="match status" value="1"/>
</dbReference>
<dbReference type="PANTHER" id="PTHR33678">
    <property type="entry name" value="BLL1576 PROTEIN"/>
    <property type="match status" value="1"/>
</dbReference>
<reference evidence="5" key="1">
    <citation type="journal article" date="2011" name="J. Bacteriol.">
        <title>Genome sequence of 'Candidatus Frankia datiscae' Dg1, the uncultured microsymbiont from nitrogen-fixing root nodules of the dicot Datisca glomerata.</title>
        <authorList>
            <person name="Persson T."/>
            <person name="Benson D.R."/>
            <person name="Normand P."/>
            <person name="Vanden Heuvel B."/>
            <person name="Pujic P."/>
            <person name="Chertkov O."/>
            <person name="Teshima H."/>
            <person name="Bruce D.C."/>
            <person name="Detter C."/>
            <person name="Tapia R."/>
            <person name="Han S."/>
            <person name="Han J."/>
            <person name="Woyke T."/>
            <person name="Pitluck S."/>
            <person name="Pennacchio L."/>
            <person name="Nolan M."/>
            <person name="Ivanova N."/>
            <person name="Pati A."/>
            <person name="Land M.L."/>
            <person name="Pawlowski K."/>
            <person name="Berry A.M."/>
        </authorList>
    </citation>
    <scope>NUCLEOTIDE SEQUENCE</scope>
    <source>
        <strain evidence="5">Dg1</strain>
    </source>
</reference>
<dbReference type="InterPro" id="IPR052344">
    <property type="entry name" value="Transposase-related"/>
</dbReference>
<feature type="compositionally biased region" description="Polar residues" evidence="1">
    <location>
        <begin position="50"/>
        <end position="59"/>
    </location>
</feature>
<dbReference type="KEGG" id="fsy:FsymDg_2088"/>
<dbReference type="EMBL" id="CP002801">
    <property type="protein sequence ID" value="AEH10122.1"/>
    <property type="molecule type" value="Genomic_DNA"/>
</dbReference>
<dbReference type="EMBL" id="CP002801">
    <property type="protein sequence ID" value="AEH09510.1"/>
    <property type="molecule type" value="Genomic_DNA"/>
</dbReference>
<dbReference type="Pfam" id="PF03050">
    <property type="entry name" value="DDE_Tnp_IS66"/>
    <property type="match status" value="1"/>
</dbReference>
<evidence type="ECO:0000313" key="4">
    <source>
        <dbReference type="EMBL" id="AEH08706.1"/>
    </source>
</evidence>
<proteinExistence type="predicted"/>
<feature type="region of interest" description="Disordered" evidence="1">
    <location>
        <begin position="50"/>
        <end position="92"/>
    </location>
</feature>
<dbReference type="PANTHER" id="PTHR33678:SF1">
    <property type="entry name" value="BLL1576 PROTEIN"/>
    <property type="match status" value="1"/>
</dbReference>
<dbReference type="eggNOG" id="COG4467">
    <property type="taxonomic scope" value="Bacteria"/>
</dbReference>
<protein>
    <submittedName>
        <fullName evidence="5">Uncharacterized protein</fullName>
    </submittedName>
</protein>
<dbReference type="RefSeq" id="WP_013872683.1">
    <property type="nucleotide sequence ID" value="NC_015656.1"/>
</dbReference>
<evidence type="ECO:0000313" key="6">
    <source>
        <dbReference type="EMBL" id="AEH09510.1"/>
    </source>
</evidence>
<dbReference type="Pfam" id="PF20042">
    <property type="entry name" value="DUF6444"/>
    <property type="match status" value="1"/>
</dbReference>
<name>F8B0B7_9ACTN</name>
<dbReference type="AlphaFoldDB" id="F8B0B7"/>
<feature type="domain" description="Transposase IS66 central" evidence="2">
    <location>
        <begin position="167"/>
        <end position="441"/>
    </location>
</feature>
<dbReference type="EMBL" id="CP002801">
    <property type="protein sequence ID" value="AEH08742.1"/>
    <property type="molecule type" value="Genomic_DNA"/>
</dbReference>
<evidence type="ECO:0000313" key="7">
    <source>
        <dbReference type="EMBL" id="AEH10122.1"/>
    </source>
</evidence>
<organism evidence="5 10">
    <name type="scientific">Candidatus Protofrankia datiscae</name>
    <dbReference type="NCBI Taxonomy" id="2716812"/>
    <lineage>
        <taxon>Bacteria</taxon>
        <taxon>Bacillati</taxon>
        <taxon>Actinomycetota</taxon>
        <taxon>Actinomycetes</taxon>
        <taxon>Frankiales</taxon>
        <taxon>Frankiaceae</taxon>
        <taxon>Protofrankia</taxon>
    </lineage>
</organism>
<evidence type="ECO:0000259" key="3">
    <source>
        <dbReference type="Pfam" id="PF20042"/>
    </source>
</evidence>
<dbReference type="HOGENOM" id="CLU_039294_2_0_11"/>
<feature type="domain" description="DUF6444" evidence="3">
    <location>
        <begin position="11"/>
        <end position="91"/>
    </location>
</feature>
<evidence type="ECO:0000259" key="2">
    <source>
        <dbReference type="Pfam" id="PF03050"/>
    </source>
</evidence>
<dbReference type="KEGG" id="fsy:FsymDg_3532"/>
<evidence type="ECO:0000313" key="5">
    <source>
        <dbReference type="EMBL" id="AEH08742.1"/>
    </source>
</evidence>
<dbReference type="KEGG" id="fsy:FsymDg_2786"/>
<dbReference type="InterPro" id="IPR045618">
    <property type="entry name" value="DUF6444"/>
</dbReference>
<evidence type="ECO:0000256" key="1">
    <source>
        <dbReference type="SAM" id="MobiDB-lite"/>
    </source>
</evidence>
<accession>F8B0B7</accession>
<evidence type="ECO:0000313" key="9">
    <source>
        <dbReference type="EMBL" id="AEH10814.1"/>
    </source>
</evidence>
<dbReference type="InterPro" id="IPR004291">
    <property type="entry name" value="Transposase_IS66_central"/>
</dbReference>
<dbReference type="EMBL" id="CP002801">
    <property type="protein sequence ID" value="AEH10814.1"/>
    <property type="molecule type" value="Genomic_DNA"/>
</dbReference>
<dbReference type="Proteomes" id="UP000001549">
    <property type="component" value="Chromosome"/>
</dbReference>
<keyword evidence="10" id="KW-1185">Reference proteome</keyword>
<reference evidence="5 10" key="2">
    <citation type="submission" date="2011-05" db="EMBL/GenBank/DDBJ databases">
        <title>Complete sequence of chromosome of Frankia symbiont of Datisca glomerata.</title>
        <authorList>
            <consortium name="US DOE Joint Genome Institute"/>
            <person name="Lucas S."/>
            <person name="Han J."/>
            <person name="Lapidus A."/>
            <person name="Cheng J.-F."/>
            <person name="Goodwin L."/>
            <person name="Pitluck S."/>
            <person name="Peters L."/>
            <person name="Mikhailova N."/>
            <person name="Chertkov O."/>
            <person name="Teshima H."/>
            <person name="Han C."/>
            <person name="Tapia R."/>
            <person name="Land M."/>
            <person name="Hauser L."/>
            <person name="Kyrpides N."/>
            <person name="Ivanova N."/>
            <person name="Pagani I."/>
            <person name="Berry A."/>
            <person name="Pawlowski K."/>
            <person name="Persson T."/>
            <person name="Vanden Heuvel B."/>
            <person name="Benson D."/>
            <person name="Woyke T."/>
        </authorList>
    </citation>
    <scope>NUCLEOTIDE SEQUENCE [LARGE SCALE GENOMIC DNA]</scope>
    <source>
        <strain evidence="10">4085684</strain>
        <strain evidence="5">Dg1</strain>
    </source>
</reference>
<evidence type="ECO:0000313" key="10">
    <source>
        <dbReference type="Proteomes" id="UP000001549"/>
    </source>
</evidence>